<protein>
    <recommendedName>
        <fullName evidence="3">histidine kinase</fullName>
        <ecNumber evidence="3">2.7.13.3</ecNumber>
    </recommendedName>
</protein>
<keyword evidence="7 14" id="KW-0812">Transmembrane</keyword>
<feature type="transmembrane region" description="Helical" evidence="14">
    <location>
        <begin position="255"/>
        <end position="279"/>
    </location>
</feature>
<dbReference type="InterPro" id="IPR029151">
    <property type="entry name" value="Sensor-like_sf"/>
</dbReference>
<dbReference type="EMBL" id="LN890655">
    <property type="protein sequence ID" value="CUS01894.1"/>
    <property type="molecule type" value="Genomic_DNA"/>
</dbReference>
<dbReference type="InterPro" id="IPR000014">
    <property type="entry name" value="PAS"/>
</dbReference>
<evidence type="ECO:0000256" key="12">
    <source>
        <dbReference type="ARBA" id="ARBA00023012"/>
    </source>
</evidence>
<organism evidence="18 19">
    <name type="scientific">Candidatus Promineifilum breve</name>
    <dbReference type="NCBI Taxonomy" id="1806508"/>
    <lineage>
        <taxon>Bacteria</taxon>
        <taxon>Bacillati</taxon>
        <taxon>Chloroflexota</taxon>
        <taxon>Ardenticatenia</taxon>
        <taxon>Candidatus Promineifilales</taxon>
        <taxon>Candidatus Promineifilaceae</taxon>
        <taxon>Candidatus Promineifilum</taxon>
    </lineage>
</organism>
<reference evidence="18" key="1">
    <citation type="submission" date="2016-01" db="EMBL/GenBank/DDBJ databases">
        <authorList>
            <person name="Mcilroy J.S."/>
            <person name="Karst M S."/>
            <person name="Albertsen M."/>
        </authorList>
    </citation>
    <scope>NUCLEOTIDE SEQUENCE</scope>
    <source>
        <strain evidence="18">Cfx-K</strain>
    </source>
</reference>
<dbReference type="GO" id="GO:0030295">
    <property type="term" value="F:protein kinase activator activity"/>
    <property type="evidence" value="ECO:0007669"/>
    <property type="project" value="TreeGrafter"/>
</dbReference>
<feature type="domain" description="PAS" evidence="16">
    <location>
        <begin position="338"/>
        <end position="393"/>
    </location>
</feature>
<evidence type="ECO:0000256" key="6">
    <source>
        <dbReference type="ARBA" id="ARBA00022679"/>
    </source>
</evidence>
<comment type="subcellular location">
    <subcellularLocation>
        <location evidence="2">Cell membrane</location>
        <topology evidence="2">Multi-pass membrane protein</topology>
    </subcellularLocation>
</comment>
<dbReference type="GO" id="GO:0006355">
    <property type="term" value="P:regulation of DNA-templated transcription"/>
    <property type="evidence" value="ECO:0007669"/>
    <property type="project" value="InterPro"/>
</dbReference>
<evidence type="ECO:0000259" key="15">
    <source>
        <dbReference type="PROSITE" id="PS50109"/>
    </source>
</evidence>
<evidence type="ECO:0000256" key="5">
    <source>
        <dbReference type="ARBA" id="ARBA00022553"/>
    </source>
</evidence>
<evidence type="ECO:0000256" key="1">
    <source>
        <dbReference type="ARBA" id="ARBA00000085"/>
    </source>
</evidence>
<evidence type="ECO:0000256" key="2">
    <source>
        <dbReference type="ARBA" id="ARBA00004651"/>
    </source>
</evidence>
<evidence type="ECO:0000256" key="9">
    <source>
        <dbReference type="ARBA" id="ARBA00022777"/>
    </source>
</evidence>
<dbReference type="Gene3D" id="3.30.450.20">
    <property type="entry name" value="PAS domain"/>
    <property type="match status" value="2"/>
</dbReference>
<evidence type="ECO:0000256" key="13">
    <source>
        <dbReference type="ARBA" id="ARBA00023136"/>
    </source>
</evidence>
<keyword evidence="19" id="KW-1185">Reference proteome</keyword>
<dbReference type="InterPro" id="IPR013767">
    <property type="entry name" value="PAS_fold"/>
</dbReference>
<dbReference type="PRINTS" id="PR00344">
    <property type="entry name" value="BCTRLSENSOR"/>
</dbReference>
<dbReference type="PROSITE" id="PS50109">
    <property type="entry name" value="HIS_KIN"/>
    <property type="match status" value="1"/>
</dbReference>
<dbReference type="SUPFAM" id="SSF47384">
    <property type="entry name" value="Homodimeric domain of signal transducing histidine kinase"/>
    <property type="match status" value="1"/>
</dbReference>
<dbReference type="AlphaFoldDB" id="A0A160SY11"/>
<evidence type="ECO:0000256" key="7">
    <source>
        <dbReference type="ARBA" id="ARBA00022692"/>
    </source>
</evidence>
<gene>
    <name evidence="18" type="ORF">CFX0092_A0013</name>
</gene>
<dbReference type="GO" id="GO:0007234">
    <property type="term" value="P:osmosensory signaling via phosphorelay pathway"/>
    <property type="evidence" value="ECO:0007669"/>
    <property type="project" value="TreeGrafter"/>
</dbReference>
<dbReference type="PROSITE" id="PS50112">
    <property type="entry name" value="PAS"/>
    <property type="match status" value="1"/>
</dbReference>
<evidence type="ECO:0000256" key="14">
    <source>
        <dbReference type="SAM" id="Phobius"/>
    </source>
</evidence>
<keyword evidence="12" id="KW-0902">Two-component regulatory system</keyword>
<dbReference type="SMART" id="SM00304">
    <property type="entry name" value="HAMP"/>
    <property type="match status" value="1"/>
</dbReference>
<dbReference type="RefSeq" id="WP_095041571.1">
    <property type="nucleotide sequence ID" value="NZ_LN890655.1"/>
</dbReference>
<dbReference type="InterPro" id="IPR036890">
    <property type="entry name" value="HATPase_C_sf"/>
</dbReference>
<keyword evidence="5" id="KW-0597">Phosphoprotein</keyword>
<dbReference type="InterPro" id="IPR003660">
    <property type="entry name" value="HAMP_dom"/>
</dbReference>
<dbReference type="InterPro" id="IPR036097">
    <property type="entry name" value="HisK_dim/P_sf"/>
</dbReference>
<dbReference type="SUPFAM" id="SSF158472">
    <property type="entry name" value="HAMP domain-like"/>
    <property type="match status" value="1"/>
</dbReference>
<keyword evidence="8" id="KW-0547">Nucleotide-binding</keyword>
<keyword evidence="4" id="KW-1003">Cell membrane</keyword>
<dbReference type="InterPro" id="IPR003661">
    <property type="entry name" value="HisK_dim/P_dom"/>
</dbReference>
<dbReference type="SUPFAM" id="SSF103190">
    <property type="entry name" value="Sensory domain-like"/>
    <property type="match status" value="1"/>
</dbReference>
<dbReference type="PANTHER" id="PTHR42878:SF7">
    <property type="entry name" value="SENSOR HISTIDINE KINASE GLRK"/>
    <property type="match status" value="1"/>
</dbReference>
<evidence type="ECO:0000256" key="3">
    <source>
        <dbReference type="ARBA" id="ARBA00012438"/>
    </source>
</evidence>
<dbReference type="InterPro" id="IPR050351">
    <property type="entry name" value="BphY/WalK/GraS-like"/>
</dbReference>
<keyword evidence="10" id="KW-0067">ATP-binding</keyword>
<dbReference type="Pfam" id="PF02518">
    <property type="entry name" value="HATPase_c"/>
    <property type="match status" value="1"/>
</dbReference>
<evidence type="ECO:0000256" key="4">
    <source>
        <dbReference type="ARBA" id="ARBA00022475"/>
    </source>
</evidence>
<feature type="domain" description="Histidine kinase" evidence="15">
    <location>
        <begin position="465"/>
        <end position="683"/>
    </location>
</feature>
<evidence type="ECO:0000256" key="10">
    <source>
        <dbReference type="ARBA" id="ARBA00022840"/>
    </source>
</evidence>
<dbReference type="InterPro" id="IPR005467">
    <property type="entry name" value="His_kinase_dom"/>
</dbReference>
<dbReference type="PANTHER" id="PTHR42878">
    <property type="entry name" value="TWO-COMPONENT HISTIDINE KINASE"/>
    <property type="match status" value="1"/>
</dbReference>
<sequence>MSRSLANTGLATRLVIALVVLIILTTLSAGVPAFLLARRQLETQAWAQVDATRRATESLYDAALSRVVDLTALLAERPTLRRLMADNDPAALQSYLLAFREQSDLDFIQICAESGAFVAVGAPVDLCAAVDDALDAGVVFIEERPALLARRVIRGDGGPEELGVVVAGVRLDGEFLAQLSANTGVDQSILAEEGGAIVSTLPAGPITAELVPEGWVIRAGGMPFFAAQFPLPGQGSRLYAEVAVPVATLIETERVALTILVAGSALVALAGGIIGAWFIRRLTAPLSVLTHTAEQISAGQLSATIPRFGQPPEVATLSAALERSQATMLEALVERSQARDWLIALIQSVVEGVITFDTRGRVTFMSQGAEIMTGWTRDEAIGRAINDLLPPADPREGETFLDRLPPAGEKREIETLTRAGKSLVLAATGARLAPPGSDTVQVALVLRDVTEEQALRNLRSFFLANISHEFRTPLSTLNASLELLLEEADDLSADDIRELLKPTHLSLLSLQTLIDNLLESSSIESGMFALRRRPVALDAIIGDALTIVRPLIERRRQTVAVTEPGSLAPPEVDRARLTQALVNLLSNASKYSPIGSPIDLQVEQRPGGLRLAVADRGPGISANDRDNLFRRFRRLHAEGDEQYGIGLGLYLTKRIAEAHGGTVGVDNRPGGGAVFWLELPTGQ</sequence>
<feature type="transmembrane region" description="Helical" evidence="14">
    <location>
        <begin position="14"/>
        <end position="37"/>
    </location>
</feature>
<dbReference type="SMART" id="SM00387">
    <property type="entry name" value="HATPase_c"/>
    <property type="match status" value="1"/>
</dbReference>
<keyword evidence="6 18" id="KW-0808">Transferase</keyword>
<accession>A0A160SY11</accession>
<dbReference type="CDD" id="cd00082">
    <property type="entry name" value="HisKA"/>
    <property type="match status" value="1"/>
</dbReference>
<dbReference type="OrthoDB" id="9809766at2"/>
<dbReference type="Gene3D" id="1.10.287.130">
    <property type="match status" value="1"/>
</dbReference>
<name>A0A160SY11_9CHLR</name>
<dbReference type="Proteomes" id="UP000215027">
    <property type="component" value="Chromosome I"/>
</dbReference>
<dbReference type="InterPro" id="IPR003594">
    <property type="entry name" value="HATPase_dom"/>
</dbReference>
<dbReference type="Pfam" id="PF00989">
    <property type="entry name" value="PAS"/>
    <property type="match status" value="1"/>
</dbReference>
<evidence type="ECO:0000259" key="16">
    <source>
        <dbReference type="PROSITE" id="PS50112"/>
    </source>
</evidence>
<dbReference type="CDD" id="cd00130">
    <property type="entry name" value="PAS"/>
    <property type="match status" value="1"/>
</dbReference>
<dbReference type="CDD" id="cd00075">
    <property type="entry name" value="HATPase"/>
    <property type="match status" value="1"/>
</dbReference>
<dbReference type="GO" id="GO:0000156">
    <property type="term" value="F:phosphorelay response regulator activity"/>
    <property type="evidence" value="ECO:0007669"/>
    <property type="project" value="TreeGrafter"/>
</dbReference>
<evidence type="ECO:0000313" key="18">
    <source>
        <dbReference type="EMBL" id="CUS01894.1"/>
    </source>
</evidence>
<keyword evidence="13 14" id="KW-0472">Membrane</keyword>
<keyword evidence="9 18" id="KW-0418">Kinase</keyword>
<dbReference type="EC" id="2.7.13.3" evidence="3"/>
<dbReference type="Gene3D" id="3.30.565.10">
    <property type="entry name" value="Histidine kinase-like ATPase, C-terminal domain"/>
    <property type="match status" value="1"/>
</dbReference>
<dbReference type="Pfam" id="PF00672">
    <property type="entry name" value="HAMP"/>
    <property type="match status" value="1"/>
</dbReference>
<dbReference type="GO" id="GO:0000155">
    <property type="term" value="F:phosphorelay sensor kinase activity"/>
    <property type="evidence" value="ECO:0007669"/>
    <property type="project" value="InterPro"/>
</dbReference>
<comment type="catalytic activity">
    <reaction evidence="1">
        <text>ATP + protein L-histidine = ADP + protein N-phospho-L-histidine.</text>
        <dbReference type="EC" id="2.7.13.3"/>
    </reaction>
</comment>
<dbReference type="KEGG" id="pbf:CFX0092_A0013"/>
<dbReference type="NCBIfam" id="TIGR00229">
    <property type="entry name" value="sensory_box"/>
    <property type="match status" value="1"/>
</dbReference>
<evidence type="ECO:0000256" key="8">
    <source>
        <dbReference type="ARBA" id="ARBA00022741"/>
    </source>
</evidence>
<feature type="domain" description="HAMP" evidence="17">
    <location>
        <begin position="280"/>
        <end position="333"/>
    </location>
</feature>
<evidence type="ECO:0000259" key="17">
    <source>
        <dbReference type="PROSITE" id="PS50885"/>
    </source>
</evidence>
<dbReference type="PROSITE" id="PS50885">
    <property type="entry name" value="HAMP"/>
    <property type="match status" value="1"/>
</dbReference>
<proteinExistence type="predicted"/>
<dbReference type="InterPro" id="IPR035965">
    <property type="entry name" value="PAS-like_dom_sf"/>
</dbReference>
<evidence type="ECO:0000256" key="11">
    <source>
        <dbReference type="ARBA" id="ARBA00022989"/>
    </source>
</evidence>
<dbReference type="Pfam" id="PF00512">
    <property type="entry name" value="HisKA"/>
    <property type="match status" value="1"/>
</dbReference>
<dbReference type="SMART" id="SM00388">
    <property type="entry name" value="HisKA"/>
    <property type="match status" value="1"/>
</dbReference>
<dbReference type="InterPro" id="IPR004358">
    <property type="entry name" value="Sig_transdc_His_kin-like_C"/>
</dbReference>
<dbReference type="Gene3D" id="6.10.340.10">
    <property type="match status" value="1"/>
</dbReference>
<keyword evidence="11 14" id="KW-1133">Transmembrane helix</keyword>
<evidence type="ECO:0000313" key="19">
    <source>
        <dbReference type="Proteomes" id="UP000215027"/>
    </source>
</evidence>
<dbReference type="GO" id="GO:0005524">
    <property type="term" value="F:ATP binding"/>
    <property type="evidence" value="ECO:0007669"/>
    <property type="project" value="UniProtKB-KW"/>
</dbReference>
<dbReference type="SUPFAM" id="SSF55785">
    <property type="entry name" value="PYP-like sensor domain (PAS domain)"/>
    <property type="match status" value="1"/>
</dbReference>
<dbReference type="GO" id="GO:0005886">
    <property type="term" value="C:plasma membrane"/>
    <property type="evidence" value="ECO:0007669"/>
    <property type="project" value="UniProtKB-SubCell"/>
</dbReference>
<dbReference type="SMART" id="SM00091">
    <property type="entry name" value="PAS"/>
    <property type="match status" value="1"/>
</dbReference>
<dbReference type="SUPFAM" id="SSF55874">
    <property type="entry name" value="ATPase domain of HSP90 chaperone/DNA topoisomerase II/histidine kinase"/>
    <property type="match status" value="1"/>
</dbReference>